<protein>
    <submittedName>
        <fullName evidence="3">YdcF family protein</fullName>
    </submittedName>
</protein>
<evidence type="ECO:0000313" key="3">
    <source>
        <dbReference type="EMBL" id="TSJ41910.1"/>
    </source>
</evidence>
<reference evidence="3 4" key="1">
    <citation type="submission" date="2019-07" db="EMBL/GenBank/DDBJ databases">
        <authorList>
            <person name="Huq M.A."/>
        </authorList>
    </citation>
    <scope>NUCLEOTIDE SEQUENCE [LARGE SCALE GENOMIC DNA]</scope>
    <source>
        <strain evidence="3 4">MAH-3</strain>
    </source>
</reference>
<dbReference type="InterPro" id="IPR014729">
    <property type="entry name" value="Rossmann-like_a/b/a_fold"/>
</dbReference>
<sequence length="232" mass="26977">MKAVSIITYLSLTMLLSGCFLFSPSAEKTNQKYLKKAPYDAIIVPGVPYDGKHWSETMRNRVHWGVYLYRKGYTKNIIFSGSAVYTEYEEAKVMALYGEALGIPKQHIFTDPRAEHTTENIYYSYRVAKKQGFHKIALATDPFQLNGMRKFIKKFDFPVDLLPIIKDTLMKQDLSEPTIDPSSAKRANFVSIVNRQSKWQRLRGTFGQHIRWKEEDLKTKHLRKKYGNRIEP</sequence>
<organism evidence="3 4">
    <name type="scientific">Fluviicola chungangensis</name>
    <dbReference type="NCBI Taxonomy" id="2597671"/>
    <lineage>
        <taxon>Bacteria</taxon>
        <taxon>Pseudomonadati</taxon>
        <taxon>Bacteroidota</taxon>
        <taxon>Flavobacteriia</taxon>
        <taxon>Flavobacteriales</taxon>
        <taxon>Crocinitomicaceae</taxon>
        <taxon>Fluviicola</taxon>
    </lineage>
</organism>
<dbReference type="RefSeq" id="WP_144333544.1">
    <property type="nucleotide sequence ID" value="NZ_VLPL01000006.1"/>
</dbReference>
<dbReference type="EMBL" id="VLPL01000006">
    <property type="protein sequence ID" value="TSJ41910.1"/>
    <property type="molecule type" value="Genomic_DNA"/>
</dbReference>
<gene>
    <name evidence="3" type="ORF">FO442_12520</name>
</gene>
<keyword evidence="1" id="KW-0812">Transmembrane</keyword>
<evidence type="ECO:0000259" key="2">
    <source>
        <dbReference type="Pfam" id="PF02698"/>
    </source>
</evidence>
<name>A0A556MPQ9_9FLAO</name>
<dbReference type="PROSITE" id="PS51257">
    <property type="entry name" value="PROKAR_LIPOPROTEIN"/>
    <property type="match status" value="1"/>
</dbReference>
<evidence type="ECO:0000256" key="1">
    <source>
        <dbReference type="SAM" id="Phobius"/>
    </source>
</evidence>
<dbReference type="PANTHER" id="PTHR30336">
    <property type="entry name" value="INNER MEMBRANE PROTEIN, PROBABLE PERMEASE"/>
    <property type="match status" value="1"/>
</dbReference>
<dbReference type="AlphaFoldDB" id="A0A556MPQ9"/>
<keyword evidence="1" id="KW-0472">Membrane</keyword>
<dbReference type="CDD" id="cd06259">
    <property type="entry name" value="YdcF-like"/>
    <property type="match status" value="1"/>
</dbReference>
<dbReference type="Pfam" id="PF02698">
    <property type="entry name" value="DUF218"/>
    <property type="match status" value="1"/>
</dbReference>
<keyword evidence="4" id="KW-1185">Reference proteome</keyword>
<dbReference type="OrthoDB" id="1092058at2"/>
<keyword evidence="1" id="KW-1133">Transmembrane helix</keyword>
<feature type="transmembrane region" description="Helical" evidence="1">
    <location>
        <begin position="6"/>
        <end position="26"/>
    </location>
</feature>
<dbReference type="Proteomes" id="UP000316008">
    <property type="component" value="Unassembled WGS sequence"/>
</dbReference>
<comment type="caution">
    <text evidence="3">The sequence shown here is derived from an EMBL/GenBank/DDBJ whole genome shotgun (WGS) entry which is preliminary data.</text>
</comment>
<dbReference type="GO" id="GO:0005886">
    <property type="term" value="C:plasma membrane"/>
    <property type="evidence" value="ECO:0007669"/>
    <property type="project" value="TreeGrafter"/>
</dbReference>
<proteinExistence type="predicted"/>
<dbReference type="PANTHER" id="PTHR30336:SF20">
    <property type="entry name" value="DUF218 DOMAIN-CONTAINING PROTEIN"/>
    <property type="match status" value="1"/>
</dbReference>
<dbReference type="InterPro" id="IPR003848">
    <property type="entry name" value="DUF218"/>
</dbReference>
<accession>A0A556MPQ9</accession>
<evidence type="ECO:0000313" key="4">
    <source>
        <dbReference type="Proteomes" id="UP000316008"/>
    </source>
</evidence>
<feature type="domain" description="DUF218" evidence="2">
    <location>
        <begin position="40"/>
        <end position="164"/>
    </location>
</feature>
<dbReference type="InterPro" id="IPR051599">
    <property type="entry name" value="Cell_Envelope_Assoc"/>
</dbReference>
<dbReference type="Gene3D" id="3.40.50.620">
    <property type="entry name" value="HUPs"/>
    <property type="match status" value="1"/>
</dbReference>